<dbReference type="PANTHER" id="PTHR45431">
    <property type="entry name" value="RHODANESE-LIKE DOMAIN-CONTAINING PROTEIN 15, CHLOROPLASTIC"/>
    <property type="match status" value="1"/>
</dbReference>
<dbReference type="Proteomes" id="UP000216779">
    <property type="component" value="Unassembled WGS sequence"/>
</dbReference>
<dbReference type="SUPFAM" id="SSF52821">
    <property type="entry name" value="Rhodanese/Cell cycle control phosphatase"/>
    <property type="match status" value="1"/>
</dbReference>
<dbReference type="GO" id="GO:0016740">
    <property type="term" value="F:transferase activity"/>
    <property type="evidence" value="ECO:0007669"/>
    <property type="project" value="UniProtKB-KW"/>
</dbReference>
<dbReference type="InterPro" id="IPR052367">
    <property type="entry name" value="Thiosulfate_ST/Rhodanese-like"/>
</dbReference>
<dbReference type="InterPro" id="IPR001763">
    <property type="entry name" value="Rhodanese-like_dom"/>
</dbReference>
<name>A0A257SK16_9PROT</name>
<keyword evidence="2" id="KW-0808">Transferase</keyword>
<organism evidence="2 3">
    <name type="scientific">Acidithiobacillus ferrivorans</name>
    <dbReference type="NCBI Taxonomy" id="160808"/>
    <lineage>
        <taxon>Bacteria</taxon>
        <taxon>Pseudomonadati</taxon>
        <taxon>Pseudomonadota</taxon>
        <taxon>Acidithiobacillia</taxon>
        <taxon>Acidithiobacillales</taxon>
        <taxon>Acidithiobacillaceae</taxon>
        <taxon>Acidithiobacillus</taxon>
    </lineage>
</organism>
<feature type="domain" description="Rhodanese" evidence="1">
    <location>
        <begin position="38"/>
        <end position="132"/>
    </location>
</feature>
<evidence type="ECO:0000313" key="3">
    <source>
        <dbReference type="Proteomes" id="UP000216779"/>
    </source>
</evidence>
<dbReference type="Pfam" id="PF00581">
    <property type="entry name" value="Rhodanese"/>
    <property type="match status" value="1"/>
</dbReference>
<dbReference type="Gene3D" id="3.40.250.10">
    <property type="entry name" value="Rhodanese-like domain"/>
    <property type="match status" value="1"/>
</dbReference>
<evidence type="ECO:0000313" key="2">
    <source>
        <dbReference type="EMBL" id="OYV73504.1"/>
    </source>
</evidence>
<dbReference type="PROSITE" id="PS50206">
    <property type="entry name" value="RHODANESE_3"/>
    <property type="match status" value="1"/>
</dbReference>
<evidence type="ECO:0000259" key="1">
    <source>
        <dbReference type="PROSITE" id="PS50206"/>
    </source>
</evidence>
<sequence length="151" mass="16427">MQPTIDEILSRAHARTQASGKIHAGDLTPEEAHAILQANPKALLIDVRSHPELDFAGLVPGCCHVPWQLYPGMTPNPHFTAEITQHAQPDDLLLLLCRTGGRSLAAAEHLAALGYRHCYNILGGLEGRPNEQGVRGTVEGWKAAGLPWRHK</sequence>
<dbReference type="PANTHER" id="PTHR45431:SF3">
    <property type="entry name" value="RHODANESE-LIKE DOMAIN-CONTAINING PROTEIN 15, CHLOROPLASTIC"/>
    <property type="match status" value="1"/>
</dbReference>
<dbReference type="EMBL" id="NCBC01000688">
    <property type="protein sequence ID" value="OYV73504.1"/>
    <property type="molecule type" value="Genomic_DNA"/>
</dbReference>
<dbReference type="CDD" id="cd01522">
    <property type="entry name" value="RHOD_1"/>
    <property type="match status" value="1"/>
</dbReference>
<dbReference type="InterPro" id="IPR036873">
    <property type="entry name" value="Rhodanese-like_dom_sf"/>
</dbReference>
<proteinExistence type="predicted"/>
<dbReference type="SMART" id="SM00450">
    <property type="entry name" value="RHOD"/>
    <property type="match status" value="1"/>
</dbReference>
<accession>A0A257SK16</accession>
<dbReference type="AlphaFoldDB" id="A0A257SK16"/>
<reference evidence="2 3" key="1">
    <citation type="submission" date="2017-03" db="EMBL/GenBank/DDBJ databases">
        <title>Lifting the veil on microbial sulfur biogeochemistry in mining wastewaters.</title>
        <authorList>
            <person name="Kantor R.S."/>
            <person name="Colenbrander Nelson T."/>
            <person name="Marshall S."/>
            <person name="Bennett D."/>
            <person name="Apte S."/>
            <person name="Camacho D."/>
            <person name="Thomas B.C."/>
            <person name="Warren L.A."/>
            <person name="Banfield J.F."/>
        </authorList>
    </citation>
    <scope>NUCLEOTIDE SEQUENCE [LARGE SCALE GENOMIC DNA]</scope>
    <source>
        <strain evidence="2">21-59-9</strain>
    </source>
</reference>
<protein>
    <submittedName>
        <fullName evidence="2">Sulfurtransferase</fullName>
    </submittedName>
</protein>
<comment type="caution">
    <text evidence="2">The sequence shown here is derived from an EMBL/GenBank/DDBJ whole genome shotgun (WGS) entry which is preliminary data.</text>
</comment>
<gene>
    <name evidence="2" type="ORF">B7Z70_13200</name>
</gene>